<dbReference type="GO" id="GO:0005829">
    <property type="term" value="C:cytosol"/>
    <property type="evidence" value="ECO:0007669"/>
    <property type="project" value="TreeGrafter"/>
</dbReference>
<gene>
    <name evidence="10" type="primary">alr_2</name>
    <name evidence="10" type="ORF">NCTC5050_03535</name>
</gene>
<organism evidence="10 11">
    <name type="scientific">Klebsiella pneumoniae subsp. ozaenae</name>
    <dbReference type="NCBI Taxonomy" id="574"/>
    <lineage>
        <taxon>Bacteria</taxon>
        <taxon>Pseudomonadati</taxon>
        <taxon>Pseudomonadota</taxon>
        <taxon>Gammaproteobacteria</taxon>
        <taxon>Enterobacterales</taxon>
        <taxon>Enterobacteriaceae</taxon>
        <taxon>Klebsiella/Raoultella group</taxon>
        <taxon>Klebsiella</taxon>
        <taxon>Klebsiella pneumoniae complex</taxon>
    </lineage>
</organism>
<reference evidence="10 11" key="1">
    <citation type="submission" date="2018-06" db="EMBL/GenBank/DDBJ databases">
        <authorList>
            <consortium name="Pathogen Informatics"/>
            <person name="Doyle S."/>
        </authorList>
    </citation>
    <scope>NUCLEOTIDE SEQUENCE [LARGE SCALE GENOMIC DNA]</scope>
    <source>
        <strain evidence="10 11">NCTC5050</strain>
    </source>
</reference>
<evidence type="ECO:0000256" key="3">
    <source>
        <dbReference type="ARBA" id="ARBA00007880"/>
    </source>
</evidence>
<evidence type="ECO:0000256" key="2">
    <source>
        <dbReference type="ARBA" id="ARBA00001933"/>
    </source>
</evidence>
<dbReference type="Proteomes" id="UP000255382">
    <property type="component" value="Unassembled WGS sequence"/>
</dbReference>
<keyword evidence="11" id="KW-1185">Reference proteome</keyword>
<comment type="catalytic activity">
    <reaction evidence="1">
        <text>L-alanine = D-alanine</text>
        <dbReference type="Rhea" id="RHEA:20249"/>
        <dbReference type="ChEBI" id="CHEBI:57416"/>
        <dbReference type="ChEBI" id="CHEBI:57972"/>
        <dbReference type="EC" id="5.1.1.1"/>
    </reaction>
</comment>
<evidence type="ECO:0000313" key="10">
    <source>
        <dbReference type="EMBL" id="STV23353.1"/>
    </source>
</evidence>
<accession>A0A378AWG5</accession>
<keyword evidence="6 10" id="KW-0413">Isomerase</keyword>
<dbReference type="SUPFAM" id="SSF50621">
    <property type="entry name" value="Alanine racemase C-terminal domain-like"/>
    <property type="match status" value="1"/>
</dbReference>
<dbReference type="GO" id="GO:0030632">
    <property type="term" value="P:D-alanine biosynthetic process"/>
    <property type="evidence" value="ECO:0007669"/>
    <property type="project" value="TreeGrafter"/>
</dbReference>
<feature type="domain" description="Alanine racemase C-terminal" evidence="9">
    <location>
        <begin position="1"/>
        <end position="97"/>
    </location>
</feature>
<dbReference type="InterPro" id="IPR011079">
    <property type="entry name" value="Ala_racemase_C"/>
</dbReference>
<evidence type="ECO:0000256" key="4">
    <source>
        <dbReference type="ARBA" id="ARBA00013089"/>
    </source>
</evidence>
<feature type="region of interest" description="Disordered" evidence="8">
    <location>
        <begin position="78"/>
        <end position="97"/>
    </location>
</feature>
<comment type="cofactor">
    <cofactor evidence="2">
        <name>pyridoxal 5'-phosphate</name>
        <dbReference type="ChEBI" id="CHEBI:597326"/>
    </cofactor>
</comment>
<dbReference type="GO" id="GO:0030170">
    <property type="term" value="F:pyridoxal phosphate binding"/>
    <property type="evidence" value="ECO:0007669"/>
    <property type="project" value="TreeGrafter"/>
</dbReference>
<evidence type="ECO:0000313" key="11">
    <source>
        <dbReference type="Proteomes" id="UP000255382"/>
    </source>
</evidence>
<evidence type="ECO:0000256" key="8">
    <source>
        <dbReference type="SAM" id="MobiDB-lite"/>
    </source>
</evidence>
<dbReference type="SMART" id="SM01005">
    <property type="entry name" value="Ala_racemase_C"/>
    <property type="match status" value="1"/>
</dbReference>
<evidence type="ECO:0000259" key="9">
    <source>
        <dbReference type="SMART" id="SM01005"/>
    </source>
</evidence>
<proteinExistence type="inferred from homology"/>
<dbReference type="InterPro" id="IPR000821">
    <property type="entry name" value="Ala_racemase"/>
</dbReference>
<dbReference type="Gene3D" id="2.40.37.10">
    <property type="entry name" value="Lyase, Ornithine Decarboxylase, Chain A, domain 1"/>
    <property type="match status" value="1"/>
</dbReference>
<feature type="compositionally biased region" description="Basic residues" evidence="8">
    <location>
        <begin position="84"/>
        <end position="97"/>
    </location>
</feature>
<keyword evidence="5" id="KW-0663">Pyridoxal phosphate</keyword>
<dbReference type="PANTHER" id="PTHR30511">
    <property type="entry name" value="ALANINE RACEMASE"/>
    <property type="match status" value="1"/>
</dbReference>
<sequence length="97" mass="10283">MTLTSSLIAVREHKAGEPVGYGGTWISERDTRLGVVAMGYGDGYPRAAPSGTPVLVNGREVPIVGRVAMDMICVDLGPQAQDKSRRRGSAVGRRGSR</sequence>
<dbReference type="PANTHER" id="PTHR30511:SF4">
    <property type="entry name" value="ALANINE RACEMASE, BIOSYNTHETIC"/>
    <property type="match status" value="1"/>
</dbReference>
<dbReference type="EC" id="5.1.1.1" evidence="4"/>
<dbReference type="PRINTS" id="PR00992">
    <property type="entry name" value="ALARACEMASE"/>
</dbReference>
<protein>
    <recommendedName>
        <fullName evidence="7">Alanine racemase, biosynthetic</fullName>
        <ecNumber evidence="4">5.1.1.1</ecNumber>
    </recommendedName>
</protein>
<dbReference type="AlphaFoldDB" id="A0A378AWG5"/>
<evidence type="ECO:0000256" key="5">
    <source>
        <dbReference type="ARBA" id="ARBA00022898"/>
    </source>
</evidence>
<dbReference type="InterPro" id="IPR009006">
    <property type="entry name" value="Ala_racemase/Decarboxylase_C"/>
</dbReference>
<dbReference type="Pfam" id="PF00842">
    <property type="entry name" value="Ala_racemase_C"/>
    <property type="match status" value="1"/>
</dbReference>
<evidence type="ECO:0000256" key="7">
    <source>
        <dbReference type="ARBA" id="ARBA00040297"/>
    </source>
</evidence>
<dbReference type="EMBL" id="UGLZ01000005">
    <property type="protein sequence ID" value="STV23353.1"/>
    <property type="molecule type" value="Genomic_DNA"/>
</dbReference>
<comment type="similarity">
    <text evidence="3">Belongs to the alanine racemase family.</text>
</comment>
<name>A0A378AWG5_KLEPO</name>
<dbReference type="GO" id="GO:0008784">
    <property type="term" value="F:alanine racemase activity"/>
    <property type="evidence" value="ECO:0007669"/>
    <property type="project" value="UniProtKB-EC"/>
</dbReference>
<evidence type="ECO:0000256" key="6">
    <source>
        <dbReference type="ARBA" id="ARBA00023235"/>
    </source>
</evidence>
<evidence type="ECO:0000256" key="1">
    <source>
        <dbReference type="ARBA" id="ARBA00000316"/>
    </source>
</evidence>